<feature type="transmembrane region" description="Helical" evidence="1">
    <location>
        <begin position="216"/>
        <end position="236"/>
    </location>
</feature>
<feature type="transmembrane region" description="Helical" evidence="1">
    <location>
        <begin position="183"/>
        <end position="210"/>
    </location>
</feature>
<dbReference type="Pfam" id="PF00731">
    <property type="entry name" value="AIRC"/>
    <property type="match status" value="1"/>
</dbReference>
<proteinExistence type="predicted"/>
<dbReference type="STRING" id="162209.IJ22_32590"/>
<gene>
    <name evidence="3" type="ORF">IJ22_32590</name>
</gene>
<keyword evidence="1" id="KW-0812">Transmembrane</keyword>
<organism evidence="3 4">
    <name type="scientific">Paenibacillus naphthalenovorans</name>
    <dbReference type="NCBI Taxonomy" id="162209"/>
    <lineage>
        <taxon>Bacteria</taxon>
        <taxon>Bacillati</taxon>
        <taxon>Bacillota</taxon>
        <taxon>Bacilli</taxon>
        <taxon>Bacillales</taxon>
        <taxon>Paenibacillaceae</taxon>
        <taxon>Paenibacillus</taxon>
    </lineage>
</organism>
<name>A0A0U2W507_9BACL</name>
<reference evidence="4" key="1">
    <citation type="submission" date="2015-12" db="EMBL/GenBank/DDBJ databases">
        <title>Complete genome sequences of two moderately thermophilic Paenibacillus species.</title>
        <authorList>
            <person name="Butler R.III."/>
            <person name="Wang J."/>
            <person name="Stark B.C."/>
            <person name="Pombert J.-F."/>
        </authorList>
    </citation>
    <scope>NUCLEOTIDE SEQUENCE [LARGE SCALE GENOMIC DNA]</scope>
    <source>
        <strain evidence="4">32O-Y</strain>
    </source>
</reference>
<evidence type="ECO:0000256" key="1">
    <source>
        <dbReference type="SAM" id="Phobius"/>
    </source>
</evidence>
<dbReference type="PANTHER" id="PTHR43064:SF1">
    <property type="entry name" value="SLL1489 PROTEIN"/>
    <property type="match status" value="1"/>
</dbReference>
<dbReference type="AlphaFoldDB" id="A0A0U2W507"/>
<keyword evidence="4" id="KW-1185">Reference proteome</keyword>
<dbReference type="GO" id="GO:0016787">
    <property type="term" value="F:hydrolase activity"/>
    <property type="evidence" value="ECO:0007669"/>
    <property type="project" value="InterPro"/>
</dbReference>
<sequence length="267" mass="28337">MMNTDQILKLVASGDLDIADAKRLLEEAGEGRGIWTEALPVDDSLGYAQLDLKREARTGFPEVIFGEGKSAEQITAIFERLMAHTDRVLATRVSGEKAAYVLERIPAAAYHADARAISWRSRDARTNEEDGYIAVVCAGTSDVPVAEEAAVTAECMGCRVERVYDVGVAGIHRLFRRLPLIRGASAVVVVAGMEGALASVVGGLVAVPIIAVPTSIGYGASFQGMAALLSMLNACAPGISVVNIDNGFGGGYNASLIHYNRVKRDKE</sequence>
<dbReference type="PANTHER" id="PTHR43064">
    <property type="entry name" value="PHOSPHORIBOSYLAMINOIMIDAZOLE CARBOXYLASE-RELATED"/>
    <property type="match status" value="1"/>
</dbReference>
<dbReference type="RefSeq" id="WP_062409514.1">
    <property type="nucleotide sequence ID" value="NZ_CP013652.1"/>
</dbReference>
<dbReference type="OrthoDB" id="9782511at2"/>
<dbReference type="InterPro" id="IPR039476">
    <property type="entry name" value="P2CMN_synthase_LarB"/>
</dbReference>
<accession>A0A0U2W507</accession>
<dbReference type="PATRIC" id="fig|162209.4.peg.3481"/>
<keyword evidence="1" id="KW-1133">Transmembrane helix</keyword>
<dbReference type="Gene3D" id="3.40.50.1970">
    <property type="match status" value="1"/>
</dbReference>
<dbReference type="SMART" id="SM01001">
    <property type="entry name" value="AIRC"/>
    <property type="match status" value="1"/>
</dbReference>
<feature type="domain" description="PurE" evidence="2">
    <location>
        <begin position="131"/>
        <end position="263"/>
    </location>
</feature>
<dbReference type="Proteomes" id="UP000061660">
    <property type="component" value="Chromosome"/>
</dbReference>
<dbReference type="NCBIfam" id="NF033503">
    <property type="entry name" value="LarB"/>
    <property type="match status" value="1"/>
</dbReference>
<dbReference type="InterPro" id="IPR000031">
    <property type="entry name" value="PurE_dom"/>
</dbReference>
<reference evidence="3 4" key="2">
    <citation type="journal article" date="2016" name="Genome Announc.">
        <title>Complete Genome Sequences of Two Interactive Moderate Thermophiles, Paenibacillus napthalenovorans 32O-Y and Paenibacillus sp. 32O-W.</title>
        <authorList>
            <person name="Butler R.R.III."/>
            <person name="Wang J."/>
            <person name="Stark B.C."/>
            <person name="Pombert J.F."/>
        </authorList>
    </citation>
    <scope>NUCLEOTIDE SEQUENCE [LARGE SCALE GENOMIC DNA]</scope>
    <source>
        <strain evidence="3 4">32O-Y</strain>
    </source>
</reference>
<keyword evidence="1" id="KW-0472">Membrane</keyword>
<evidence type="ECO:0000313" key="4">
    <source>
        <dbReference type="Proteomes" id="UP000061660"/>
    </source>
</evidence>
<dbReference type="SUPFAM" id="SSF52255">
    <property type="entry name" value="N5-CAIR mutase (phosphoribosylaminoimidazole carboxylase, PurE)"/>
    <property type="match status" value="1"/>
</dbReference>
<dbReference type="KEGG" id="pnp:IJ22_32590"/>
<dbReference type="EMBL" id="CP013652">
    <property type="protein sequence ID" value="ALS23620.1"/>
    <property type="molecule type" value="Genomic_DNA"/>
</dbReference>
<evidence type="ECO:0000313" key="3">
    <source>
        <dbReference type="EMBL" id="ALS23620.1"/>
    </source>
</evidence>
<dbReference type="GO" id="GO:0006189">
    <property type="term" value="P:'de novo' IMP biosynthetic process"/>
    <property type="evidence" value="ECO:0007669"/>
    <property type="project" value="InterPro"/>
</dbReference>
<evidence type="ECO:0000259" key="2">
    <source>
        <dbReference type="SMART" id="SM01001"/>
    </source>
</evidence>
<protein>
    <submittedName>
        <fullName evidence="3">1-(5-phosphoribosyl)-5-amino-4-imidazole-carboxylate carboxylase</fullName>
    </submittedName>
</protein>